<gene>
    <name evidence="1" type="ORF">CBW46_000865</name>
</gene>
<dbReference type="AlphaFoldDB" id="A0A2W1P5G5"/>
<dbReference type="Proteomes" id="UP000214746">
    <property type="component" value="Unassembled WGS sequence"/>
</dbReference>
<protein>
    <submittedName>
        <fullName evidence="1">Spore germination protein GerPE</fullName>
    </submittedName>
</protein>
<sequence>MKRWSLVRELNINTVTMASIAHVGDNDTIEPISRVLEVHREGAVFDGREGEFNDYALFAREIPAPEFNETLELAIDNPYDRIQVGRVDVMSASTSGIVQIGTNRRIASESRTKYIRQFFSADAPTGSQIPAPDLPNTQ</sequence>
<dbReference type="Pfam" id="PF10970">
    <property type="entry name" value="GerPE"/>
    <property type="match status" value="1"/>
</dbReference>
<organism evidence="1 2">
    <name type="scientific">Paenibacillus xerothermodurans</name>
    <dbReference type="NCBI Taxonomy" id="1977292"/>
    <lineage>
        <taxon>Bacteria</taxon>
        <taxon>Bacillati</taxon>
        <taxon>Bacillota</taxon>
        <taxon>Bacilli</taxon>
        <taxon>Bacillales</taxon>
        <taxon>Paenibacillaceae</taxon>
        <taxon>Paenibacillus</taxon>
    </lineage>
</organism>
<evidence type="ECO:0000313" key="2">
    <source>
        <dbReference type="Proteomes" id="UP000214746"/>
    </source>
</evidence>
<reference evidence="1" key="1">
    <citation type="submission" date="2018-06" db="EMBL/GenBank/DDBJ databases">
        <title>Paenibacillus xerothermodurans sp. nov. an extremely dry heat resistant spore forming bacterium isolated from the soil of Cape Canaveral, Florida.</title>
        <authorList>
            <person name="Seuylemezian A."/>
            <person name="Kaur N."/>
            <person name="Patil P."/>
            <person name="Patil P."/>
            <person name="Mayilraj S."/>
            <person name="Vaishampayan P."/>
        </authorList>
    </citation>
    <scope>NUCLEOTIDE SEQUENCE [LARGE SCALE GENOMIC DNA]</scope>
    <source>
        <strain evidence="1">ATCC 27380</strain>
    </source>
</reference>
<dbReference type="OrthoDB" id="2599887at2"/>
<dbReference type="RefSeq" id="WP_089198140.1">
    <property type="nucleotide sequence ID" value="NZ_NHRJ02000001.1"/>
</dbReference>
<keyword evidence="2" id="KW-1185">Reference proteome</keyword>
<evidence type="ECO:0000313" key="1">
    <source>
        <dbReference type="EMBL" id="PZE22368.1"/>
    </source>
</evidence>
<dbReference type="InterPro" id="IPR024496">
    <property type="entry name" value="Spore_germ_GerPE"/>
</dbReference>
<dbReference type="EMBL" id="NHRJ02000001">
    <property type="protein sequence ID" value="PZE22368.1"/>
    <property type="molecule type" value="Genomic_DNA"/>
</dbReference>
<comment type="caution">
    <text evidence="1">The sequence shown here is derived from an EMBL/GenBank/DDBJ whole genome shotgun (WGS) entry which is preliminary data.</text>
</comment>
<proteinExistence type="predicted"/>
<name>A0A2W1P5G5_PAEXE</name>
<accession>A0A2W1P5G5</accession>